<dbReference type="GO" id="GO:0046872">
    <property type="term" value="F:metal ion binding"/>
    <property type="evidence" value="ECO:0007669"/>
    <property type="project" value="UniProtKB-KW"/>
</dbReference>
<dbReference type="InterPro" id="IPR035892">
    <property type="entry name" value="C2_domain_sf"/>
</dbReference>
<dbReference type="Gene3D" id="2.60.40.150">
    <property type="entry name" value="C2 domain"/>
    <property type="match status" value="1"/>
</dbReference>
<reference evidence="4" key="1">
    <citation type="submission" date="2022-04" db="EMBL/GenBank/DDBJ databases">
        <title>A functionally conserved STORR gene fusion in Papaver species that diverged 16.8 million years ago.</title>
        <authorList>
            <person name="Catania T."/>
        </authorList>
    </citation>
    <scope>NUCLEOTIDE SEQUENCE</scope>
    <source>
        <strain evidence="4">S-188037</strain>
    </source>
</reference>
<keyword evidence="1" id="KW-0479">Metal-binding</keyword>
<dbReference type="EMBL" id="JAJJMB010017986">
    <property type="protein sequence ID" value="KAI3832751.1"/>
    <property type="molecule type" value="Genomic_DNA"/>
</dbReference>
<keyword evidence="2" id="KW-0106">Calcium</keyword>
<proteinExistence type="predicted"/>
<name>A0AAD4RV05_9MAGN</name>
<dbReference type="PANTHER" id="PTHR46502">
    <property type="entry name" value="C2 DOMAIN-CONTAINING"/>
    <property type="match status" value="1"/>
</dbReference>
<evidence type="ECO:0000256" key="2">
    <source>
        <dbReference type="ARBA" id="ARBA00022837"/>
    </source>
</evidence>
<gene>
    <name evidence="4" type="ORF">MKW98_002297</name>
</gene>
<dbReference type="SUPFAM" id="SSF49562">
    <property type="entry name" value="C2 domain (Calcium/lipid-binding domain, CaLB)"/>
    <property type="match status" value="1"/>
</dbReference>
<keyword evidence="5" id="KW-1185">Reference proteome</keyword>
<organism evidence="4 5">
    <name type="scientific">Papaver atlanticum</name>
    <dbReference type="NCBI Taxonomy" id="357466"/>
    <lineage>
        <taxon>Eukaryota</taxon>
        <taxon>Viridiplantae</taxon>
        <taxon>Streptophyta</taxon>
        <taxon>Embryophyta</taxon>
        <taxon>Tracheophyta</taxon>
        <taxon>Spermatophyta</taxon>
        <taxon>Magnoliopsida</taxon>
        <taxon>Ranunculales</taxon>
        <taxon>Papaveraceae</taxon>
        <taxon>Papaveroideae</taxon>
        <taxon>Papaver</taxon>
    </lineage>
</organism>
<accession>A0AAD4RV05</accession>
<evidence type="ECO:0000313" key="5">
    <source>
        <dbReference type="Proteomes" id="UP001202328"/>
    </source>
</evidence>
<evidence type="ECO:0000259" key="3">
    <source>
        <dbReference type="PROSITE" id="PS50004"/>
    </source>
</evidence>
<dbReference type="Pfam" id="PF00168">
    <property type="entry name" value="C2"/>
    <property type="match status" value="1"/>
</dbReference>
<evidence type="ECO:0000313" key="4">
    <source>
        <dbReference type="EMBL" id="KAI3832751.1"/>
    </source>
</evidence>
<dbReference type="SMART" id="SM00239">
    <property type="entry name" value="C2"/>
    <property type="match status" value="1"/>
</dbReference>
<sequence>MSGLLEIVLVDAQGLPKSDLIGKMDPYVTIQYKNQNVRSSVAKGQGTNPVWDDKLTLWVEYPEPDGQYNVVFKIFDRDTFSRDDLIGETTISVKDLVELGAKKGKTNVEPRKYSVFESKKNKPVQGRAGDIHVGLTFTPKDMLNRGHVKD</sequence>
<evidence type="ECO:0000256" key="1">
    <source>
        <dbReference type="ARBA" id="ARBA00022723"/>
    </source>
</evidence>
<dbReference type="Proteomes" id="UP001202328">
    <property type="component" value="Unassembled WGS sequence"/>
</dbReference>
<dbReference type="InterPro" id="IPR000008">
    <property type="entry name" value="C2_dom"/>
</dbReference>
<dbReference type="PROSITE" id="PS50004">
    <property type="entry name" value="C2"/>
    <property type="match status" value="1"/>
</dbReference>
<comment type="caution">
    <text evidence="4">The sequence shown here is derived from an EMBL/GenBank/DDBJ whole genome shotgun (WGS) entry which is preliminary data.</text>
</comment>
<dbReference type="PANTHER" id="PTHR46502:SF15">
    <property type="entry name" value="16 KDA PHLOEM PROTEIN 1"/>
    <property type="match status" value="1"/>
</dbReference>
<protein>
    <recommendedName>
        <fullName evidence="3">C2 domain-containing protein</fullName>
    </recommendedName>
</protein>
<dbReference type="AlphaFoldDB" id="A0AAD4RV05"/>
<feature type="domain" description="C2" evidence="3">
    <location>
        <begin position="1"/>
        <end position="109"/>
    </location>
</feature>